<dbReference type="PANTHER" id="PTHR30250">
    <property type="entry name" value="PST FAMILY PREDICTED COLANIC ACID TRANSPORTER"/>
    <property type="match status" value="1"/>
</dbReference>
<dbReference type="EMBL" id="JAJEQN010000009">
    <property type="protein sequence ID" value="MCC2221019.1"/>
    <property type="molecule type" value="Genomic_DNA"/>
</dbReference>
<keyword evidence="3 6" id="KW-0812">Transmembrane</keyword>
<feature type="transmembrane region" description="Helical" evidence="6">
    <location>
        <begin position="86"/>
        <end position="112"/>
    </location>
</feature>
<organism evidence="7 8">
    <name type="scientific">Anthropogastromicrobium aceti</name>
    <dbReference type="NCBI Taxonomy" id="2981768"/>
    <lineage>
        <taxon>Bacteria</taxon>
        <taxon>Bacillati</taxon>
        <taxon>Bacillota</taxon>
        <taxon>Clostridia</taxon>
        <taxon>Lachnospirales</taxon>
        <taxon>Lachnospiraceae</taxon>
        <taxon>Anthropogastromicrobium</taxon>
    </lineage>
</organism>
<feature type="transmembrane region" description="Helical" evidence="6">
    <location>
        <begin position="44"/>
        <end position="65"/>
    </location>
</feature>
<protein>
    <submittedName>
        <fullName evidence="7">Polysaccharide biosynthesis protein</fullName>
    </submittedName>
</protein>
<comment type="subcellular location">
    <subcellularLocation>
        <location evidence="1">Cell membrane</location>
        <topology evidence="1">Multi-pass membrane protein</topology>
    </subcellularLocation>
</comment>
<proteinExistence type="predicted"/>
<evidence type="ECO:0000256" key="2">
    <source>
        <dbReference type="ARBA" id="ARBA00022475"/>
    </source>
</evidence>
<evidence type="ECO:0000256" key="1">
    <source>
        <dbReference type="ARBA" id="ARBA00004651"/>
    </source>
</evidence>
<reference evidence="7 8" key="1">
    <citation type="submission" date="2021-10" db="EMBL/GenBank/DDBJ databases">
        <title>Anaerobic single-cell dispensing facilitates the cultivation of human gut bacteria.</title>
        <authorList>
            <person name="Afrizal A."/>
        </authorList>
    </citation>
    <scope>NUCLEOTIDE SEQUENCE [LARGE SCALE GENOMIC DNA]</scope>
    <source>
        <strain evidence="7 8">CLA-AA-H224</strain>
    </source>
</reference>
<feature type="transmembrane region" description="Helical" evidence="6">
    <location>
        <begin position="245"/>
        <end position="267"/>
    </location>
</feature>
<feature type="transmembrane region" description="Helical" evidence="6">
    <location>
        <begin position="124"/>
        <end position="145"/>
    </location>
</feature>
<evidence type="ECO:0000256" key="5">
    <source>
        <dbReference type="ARBA" id="ARBA00023136"/>
    </source>
</evidence>
<feature type="transmembrane region" description="Helical" evidence="6">
    <location>
        <begin position="431"/>
        <end position="453"/>
    </location>
</feature>
<dbReference type="InterPro" id="IPR024923">
    <property type="entry name" value="PG_synth_SpoVB"/>
</dbReference>
<gene>
    <name evidence="7" type="ORF">LKD48_05070</name>
</gene>
<evidence type="ECO:0000256" key="3">
    <source>
        <dbReference type="ARBA" id="ARBA00022692"/>
    </source>
</evidence>
<dbReference type="GO" id="GO:0005886">
    <property type="term" value="C:plasma membrane"/>
    <property type="evidence" value="ECO:0007669"/>
    <property type="project" value="UniProtKB-SubCell"/>
</dbReference>
<keyword evidence="5 6" id="KW-0472">Membrane</keyword>
<evidence type="ECO:0000256" key="4">
    <source>
        <dbReference type="ARBA" id="ARBA00022989"/>
    </source>
</evidence>
<feature type="transmembrane region" description="Helical" evidence="6">
    <location>
        <begin position="301"/>
        <end position="327"/>
    </location>
</feature>
<evidence type="ECO:0000313" key="7">
    <source>
        <dbReference type="EMBL" id="MCC2221019.1"/>
    </source>
</evidence>
<evidence type="ECO:0000256" key="6">
    <source>
        <dbReference type="SAM" id="Phobius"/>
    </source>
</evidence>
<feature type="transmembrane region" description="Helical" evidence="6">
    <location>
        <begin position="375"/>
        <end position="394"/>
    </location>
</feature>
<feature type="transmembrane region" description="Helical" evidence="6">
    <location>
        <begin position="465"/>
        <end position="491"/>
    </location>
</feature>
<dbReference type="InterPro" id="IPR002797">
    <property type="entry name" value="Polysacc_synth"/>
</dbReference>
<feature type="transmembrane region" description="Helical" evidence="6">
    <location>
        <begin position="339"/>
        <end position="363"/>
    </location>
</feature>
<name>A0AAE3JBP8_9FIRM</name>
<comment type="caution">
    <text evidence="7">The sequence shown here is derived from an EMBL/GenBank/DDBJ whole genome shotgun (WGS) entry which is preliminary data.</text>
</comment>
<dbReference type="RefSeq" id="WP_308731405.1">
    <property type="nucleotide sequence ID" value="NZ_JAJEQN010000009.1"/>
</dbReference>
<feature type="transmembrane region" description="Helical" evidence="6">
    <location>
        <begin position="198"/>
        <end position="224"/>
    </location>
</feature>
<sequence length="545" mass="58827">MEKKKNDFIAQGSILAIASILVRVMGMIYRIPMTAIIGDKGNGFYSYAYSVYTILLLLSSYSLPLAVSKMVSAKAQLGQWRNVKRVFICAIAFAIGIGTTFGLIVLIGAQLFTRVFFHSELAAIALRFMAPTILIMALLGVFRGFFQGLQNTLPTAVSQIVEGLINAIMSVVFAYFLFDFGHGMDVASGTTDLGYAWGAAGGAIGTGAGALAGLIFCFILFVAYRKILAVNISRDKTGTQQEYGDIFRLMLSIALPVILSTALYNLIELVDGSLFNNIMASKGMEDVKDSMWGAYNAKALLLVHIPVSISSAMAVSLVPTLTAAYALGDEQTAKSKVHAILRFISILAFPSAVGLLVLANPIIKTLFSGDTSAASTYLQVVCPAVITFSFSTITNSILQGIDRMNLPVCHSLIAMAVHVVVLLILCLGFNMGIYGVIISYVIYALVITILNFYSISKILEYRPDVITLFVKPAVASGIMGIVCFGCYQLLYQFLGKAIPMLISVVVAVVVYFAVAVKCKLLTESVMRDLPKGSMLIRIAKKCRLM</sequence>
<dbReference type="PIRSF" id="PIRSF038958">
    <property type="entry name" value="PG_synth_SpoVB"/>
    <property type="match status" value="1"/>
</dbReference>
<dbReference type="CDD" id="cd13124">
    <property type="entry name" value="MATE_SpoVB_like"/>
    <property type="match status" value="1"/>
</dbReference>
<keyword evidence="8" id="KW-1185">Reference proteome</keyword>
<evidence type="ECO:0000313" key="8">
    <source>
        <dbReference type="Proteomes" id="UP001198200"/>
    </source>
</evidence>
<dbReference type="AlphaFoldDB" id="A0AAE3JBP8"/>
<dbReference type="Proteomes" id="UP001198200">
    <property type="component" value="Unassembled WGS sequence"/>
</dbReference>
<dbReference type="PANTHER" id="PTHR30250:SF21">
    <property type="entry name" value="LIPID II FLIPPASE MURJ"/>
    <property type="match status" value="1"/>
</dbReference>
<feature type="transmembrane region" description="Helical" evidence="6">
    <location>
        <begin position="497"/>
        <end position="516"/>
    </location>
</feature>
<dbReference type="Pfam" id="PF01943">
    <property type="entry name" value="Polysacc_synt"/>
    <property type="match status" value="1"/>
</dbReference>
<feature type="transmembrane region" description="Helical" evidence="6">
    <location>
        <begin position="406"/>
        <end position="425"/>
    </location>
</feature>
<feature type="transmembrane region" description="Helical" evidence="6">
    <location>
        <begin position="12"/>
        <end position="32"/>
    </location>
</feature>
<dbReference type="InterPro" id="IPR050833">
    <property type="entry name" value="Poly_Biosynth_Transport"/>
</dbReference>
<accession>A0AAE3JBP8</accession>
<keyword evidence="2" id="KW-1003">Cell membrane</keyword>
<feature type="transmembrane region" description="Helical" evidence="6">
    <location>
        <begin position="157"/>
        <end position="178"/>
    </location>
</feature>
<keyword evidence="4 6" id="KW-1133">Transmembrane helix</keyword>